<feature type="signal peptide" evidence="2">
    <location>
        <begin position="1"/>
        <end position="21"/>
    </location>
</feature>
<dbReference type="AlphaFoldDB" id="A0AAD4R1V1"/>
<gene>
    <name evidence="4" type="ORF">DdX_14540</name>
</gene>
<keyword evidence="2" id="KW-0732">Signal</keyword>
<name>A0AAD4R1V1_9BILA</name>
<dbReference type="Proteomes" id="UP001201812">
    <property type="component" value="Unassembled WGS sequence"/>
</dbReference>
<dbReference type="InterPro" id="IPR001254">
    <property type="entry name" value="Trypsin_dom"/>
</dbReference>
<evidence type="ECO:0000256" key="1">
    <source>
        <dbReference type="ARBA" id="ARBA00023157"/>
    </source>
</evidence>
<dbReference type="Pfam" id="PF00089">
    <property type="entry name" value="Trypsin"/>
    <property type="match status" value="1"/>
</dbReference>
<dbReference type="InterPro" id="IPR018114">
    <property type="entry name" value="TRYPSIN_HIS"/>
</dbReference>
<feature type="chain" id="PRO_5042225764" evidence="2">
    <location>
        <begin position="22"/>
        <end position="293"/>
    </location>
</feature>
<dbReference type="PROSITE" id="PS50240">
    <property type="entry name" value="TRYPSIN_DOM"/>
    <property type="match status" value="1"/>
</dbReference>
<dbReference type="InterPro" id="IPR009003">
    <property type="entry name" value="Peptidase_S1_PA"/>
</dbReference>
<evidence type="ECO:0000256" key="2">
    <source>
        <dbReference type="SAM" id="SignalP"/>
    </source>
</evidence>
<dbReference type="EMBL" id="JAKKPZ010000073">
    <property type="protein sequence ID" value="KAI1704039.1"/>
    <property type="molecule type" value="Genomic_DNA"/>
</dbReference>
<dbReference type="PROSITE" id="PS00134">
    <property type="entry name" value="TRYPSIN_HIS"/>
    <property type="match status" value="1"/>
</dbReference>
<comment type="caution">
    <text evidence="4">The sequence shown here is derived from an EMBL/GenBank/DDBJ whole genome shotgun (WGS) entry which is preliminary data.</text>
</comment>
<organism evidence="4 5">
    <name type="scientific">Ditylenchus destructor</name>
    <dbReference type="NCBI Taxonomy" id="166010"/>
    <lineage>
        <taxon>Eukaryota</taxon>
        <taxon>Metazoa</taxon>
        <taxon>Ecdysozoa</taxon>
        <taxon>Nematoda</taxon>
        <taxon>Chromadorea</taxon>
        <taxon>Rhabditida</taxon>
        <taxon>Tylenchina</taxon>
        <taxon>Tylenchomorpha</taxon>
        <taxon>Sphaerularioidea</taxon>
        <taxon>Anguinidae</taxon>
        <taxon>Anguininae</taxon>
        <taxon>Ditylenchus</taxon>
    </lineage>
</organism>
<dbReference type="InterPro" id="IPR001314">
    <property type="entry name" value="Peptidase_S1A"/>
</dbReference>
<feature type="domain" description="Peptidase S1" evidence="3">
    <location>
        <begin position="44"/>
        <end position="286"/>
    </location>
</feature>
<reference evidence="4" key="1">
    <citation type="submission" date="2022-01" db="EMBL/GenBank/DDBJ databases">
        <title>Genome Sequence Resource for Two Populations of Ditylenchus destructor, the Migratory Endoparasitic Phytonematode.</title>
        <authorList>
            <person name="Zhang H."/>
            <person name="Lin R."/>
            <person name="Xie B."/>
        </authorList>
    </citation>
    <scope>NUCLEOTIDE SEQUENCE</scope>
    <source>
        <strain evidence="4">BazhouSP</strain>
    </source>
</reference>
<dbReference type="CDD" id="cd00190">
    <property type="entry name" value="Tryp_SPc"/>
    <property type="match status" value="1"/>
</dbReference>
<dbReference type="PANTHER" id="PTHR24252:SF7">
    <property type="entry name" value="HYALIN"/>
    <property type="match status" value="1"/>
</dbReference>
<dbReference type="InterPro" id="IPR043504">
    <property type="entry name" value="Peptidase_S1_PA_chymotrypsin"/>
</dbReference>
<dbReference type="GO" id="GO:0006508">
    <property type="term" value="P:proteolysis"/>
    <property type="evidence" value="ECO:0007669"/>
    <property type="project" value="InterPro"/>
</dbReference>
<protein>
    <submittedName>
        <fullName evidence="4">Trypsin domain-containing protein</fullName>
    </submittedName>
</protein>
<keyword evidence="5" id="KW-1185">Reference proteome</keyword>
<evidence type="ECO:0000313" key="4">
    <source>
        <dbReference type="EMBL" id="KAI1704039.1"/>
    </source>
</evidence>
<dbReference type="GO" id="GO:0004252">
    <property type="term" value="F:serine-type endopeptidase activity"/>
    <property type="evidence" value="ECO:0007669"/>
    <property type="project" value="InterPro"/>
</dbReference>
<proteinExistence type="predicted"/>
<keyword evidence="1" id="KW-1015">Disulfide bond</keyword>
<dbReference type="SUPFAM" id="SSF50494">
    <property type="entry name" value="Trypsin-like serine proteases"/>
    <property type="match status" value="1"/>
</dbReference>
<dbReference type="PANTHER" id="PTHR24252">
    <property type="entry name" value="ACROSIN-RELATED"/>
    <property type="match status" value="1"/>
</dbReference>
<dbReference type="Gene3D" id="2.40.10.10">
    <property type="entry name" value="Trypsin-like serine proteases"/>
    <property type="match status" value="1"/>
</dbReference>
<dbReference type="SMART" id="SM00020">
    <property type="entry name" value="Tryp_SPc"/>
    <property type="match status" value="1"/>
</dbReference>
<dbReference type="PRINTS" id="PR00722">
    <property type="entry name" value="CHYMOTRYPSIN"/>
</dbReference>
<evidence type="ECO:0000259" key="3">
    <source>
        <dbReference type="PROSITE" id="PS50240"/>
    </source>
</evidence>
<sequence length="293" mass="32318">MASNLFLVLGVIFTVIALAIAAPFEDNDECGVSDFPDDHAGERIINGTKVPQGKYPWLAYVRMGLYACTGTIVSRKYILTAGHCVCVIEDPPPPTPQPCEPLDPSIITVVVGSVNKREGQRFKIKRAIHHKKFRFPSPKDIGALHDIGLLELEEPLNFTKNIRRVCLSSKRQEGDPKKNVVITGWGDITGGETIPDVLREGTARVTNDKICQTNYGDYESDMICIASHNHTMSYRGDSGGPALVKENGRWTKIGICSYGKGRVTFKIPSIYARVSSFCDWIAENSNNEVKCDS</sequence>
<evidence type="ECO:0000313" key="5">
    <source>
        <dbReference type="Proteomes" id="UP001201812"/>
    </source>
</evidence>
<accession>A0AAD4R1V1</accession>